<organism evidence="2 3">
    <name type="scientific">Mangrovivirga cuniculi</name>
    <dbReference type="NCBI Taxonomy" id="2715131"/>
    <lineage>
        <taxon>Bacteria</taxon>
        <taxon>Pseudomonadati</taxon>
        <taxon>Bacteroidota</taxon>
        <taxon>Cytophagia</taxon>
        <taxon>Cytophagales</taxon>
        <taxon>Mangrovivirgaceae</taxon>
        <taxon>Mangrovivirga</taxon>
    </lineage>
</organism>
<keyword evidence="1" id="KW-0472">Membrane</keyword>
<dbReference type="AlphaFoldDB" id="A0A4D7JP88"/>
<dbReference type="Proteomes" id="UP000298616">
    <property type="component" value="Chromosome"/>
</dbReference>
<evidence type="ECO:0000313" key="3">
    <source>
        <dbReference type="Proteomes" id="UP000298616"/>
    </source>
</evidence>
<protein>
    <submittedName>
        <fullName evidence="2">Tat (Twin-arginine translocation) pathway signal sequence containing protein</fullName>
    </submittedName>
</protein>
<evidence type="ECO:0000313" key="2">
    <source>
        <dbReference type="EMBL" id="QCK16583.1"/>
    </source>
</evidence>
<accession>A0A4D7JP88</accession>
<dbReference type="RefSeq" id="WP_137092174.1">
    <property type="nucleotide sequence ID" value="NZ_CP028923.1"/>
</dbReference>
<keyword evidence="3" id="KW-1185">Reference proteome</keyword>
<keyword evidence="1" id="KW-1133">Transmembrane helix</keyword>
<dbReference type="OrthoDB" id="1174147at2"/>
<name>A0A4D7JP88_9BACT</name>
<reference evidence="2 3" key="1">
    <citation type="submission" date="2018-04" db="EMBL/GenBank/DDBJ databases">
        <title>Complete genome uncultured novel isolate.</title>
        <authorList>
            <person name="Merlino G."/>
        </authorList>
    </citation>
    <scope>NUCLEOTIDE SEQUENCE [LARGE SCALE GENOMIC DNA]</scope>
    <source>
        <strain evidence="3">R1DC9</strain>
    </source>
</reference>
<evidence type="ECO:0000256" key="1">
    <source>
        <dbReference type="SAM" id="Phobius"/>
    </source>
</evidence>
<sequence length="230" mass="25447">MKNYSNYTRRNFLGNIAAGTAVGLSMITNPIEAKINDTFGVNTNNSYGDLDAGLKKLGKKKHPVALDISQPNWWGFIWSNVYYMTNEETGTPNPELGVLNVLRHHGIIFSFKDEIIEKYKLGERFGYNDPTTGKPAIKNPYVKPQEGAFPLPGLAGIDGLQEKGAMFCVCNMAYKVYSGIISKDMGMTQEEVYNDFKNGKLPDIHIAPSGVWVLGRLPENNIAYIDSSVG</sequence>
<proteinExistence type="predicted"/>
<keyword evidence="1" id="KW-0812">Transmembrane</keyword>
<dbReference type="EMBL" id="CP028923">
    <property type="protein sequence ID" value="QCK16583.1"/>
    <property type="molecule type" value="Genomic_DNA"/>
</dbReference>
<gene>
    <name evidence="2" type="ORF">DCC35_18545</name>
</gene>
<dbReference type="KEGG" id="fpf:DCC35_18545"/>
<feature type="transmembrane region" description="Helical" evidence="1">
    <location>
        <begin position="12"/>
        <end position="31"/>
    </location>
</feature>